<evidence type="ECO:0000313" key="3">
    <source>
        <dbReference type="EMBL" id="EEF34121.1"/>
    </source>
</evidence>
<dbReference type="Pfam" id="PF20431">
    <property type="entry name" value="E_motif"/>
    <property type="match status" value="1"/>
</dbReference>
<feature type="repeat" description="PPR" evidence="2">
    <location>
        <begin position="248"/>
        <end position="278"/>
    </location>
</feature>
<accession>B9SQL4</accession>
<dbReference type="eggNOG" id="KOG4197">
    <property type="taxonomic scope" value="Eukaryota"/>
</dbReference>
<dbReference type="Pfam" id="PF13041">
    <property type="entry name" value="PPR_2"/>
    <property type="match status" value="2"/>
</dbReference>
<keyword evidence="1" id="KW-0677">Repeat</keyword>
<reference evidence="4" key="1">
    <citation type="journal article" date="2010" name="Nat. Biotechnol.">
        <title>Draft genome sequence of the oilseed species Ricinus communis.</title>
        <authorList>
            <person name="Chan A.P."/>
            <person name="Crabtree J."/>
            <person name="Zhao Q."/>
            <person name="Lorenzi H."/>
            <person name="Orvis J."/>
            <person name="Puiu D."/>
            <person name="Melake-Berhan A."/>
            <person name="Jones K.M."/>
            <person name="Redman J."/>
            <person name="Chen G."/>
            <person name="Cahoon E.B."/>
            <person name="Gedil M."/>
            <person name="Stanke M."/>
            <person name="Haas B.J."/>
            <person name="Wortman J.R."/>
            <person name="Fraser-Liggett C.M."/>
            <person name="Ravel J."/>
            <person name="Rabinowicz P.D."/>
        </authorList>
    </citation>
    <scope>NUCLEOTIDE SEQUENCE [LARGE SCALE GENOMIC DNA]</scope>
    <source>
        <strain evidence="4">cv. Hale</strain>
    </source>
</reference>
<organism evidence="3 4">
    <name type="scientific">Ricinus communis</name>
    <name type="common">Castor bean</name>
    <dbReference type="NCBI Taxonomy" id="3988"/>
    <lineage>
        <taxon>Eukaryota</taxon>
        <taxon>Viridiplantae</taxon>
        <taxon>Streptophyta</taxon>
        <taxon>Embryophyta</taxon>
        <taxon>Tracheophyta</taxon>
        <taxon>Spermatophyta</taxon>
        <taxon>Magnoliopsida</taxon>
        <taxon>eudicotyledons</taxon>
        <taxon>Gunneridae</taxon>
        <taxon>Pentapetalae</taxon>
        <taxon>rosids</taxon>
        <taxon>fabids</taxon>
        <taxon>Malpighiales</taxon>
        <taxon>Euphorbiaceae</taxon>
        <taxon>Acalyphoideae</taxon>
        <taxon>Acalypheae</taxon>
        <taxon>Ricinus</taxon>
    </lineage>
</organism>
<dbReference type="FunCoup" id="B9SQL4">
    <property type="interactions" value="281"/>
</dbReference>
<keyword evidence="4" id="KW-1185">Reference proteome</keyword>
<proteinExistence type="predicted"/>
<evidence type="ECO:0000256" key="2">
    <source>
        <dbReference type="PROSITE-ProRule" id="PRU00708"/>
    </source>
</evidence>
<dbReference type="InterPro" id="IPR011990">
    <property type="entry name" value="TPR-like_helical_dom_sf"/>
</dbReference>
<evidence type="ECO:0000313" key="4">
    <source>
        <dbReference type="Proteomes" id="UP000008311"/>
    </source>
</evidence>
<dbReference type="PANTHER" id="PTHR47926:SF465">
    <property type="entry name" value="PENTATRICOPEPTIDE REPEAT (PPR-LIKE) SUPERFAMILY PROTEIN"/>
    <property type="match status" value="1"/>
</dbReference>
<dbReference type="InterPro" id="IPR046848">
    <property type="entry name" value="E_motif"/>
</dbReference>
<dbReference type="Gene3D" id="1.25.40.10">
    <property type="entry name" value="Tetratricopeptide repeat domain"/>
    <property type="match status" value="5"/>
</dbReference>
<dbReference type="PANTHER" id="PTHR47926">
    <property type="entry name" value="PENTATRICOPEPTIDE REPEAT-CONTAINING PROTEIN"/>
    <property type="match status" value="1"/>
</dbReference>
<dbReference type="FunFam" id="1.25.40.10:FF:000442">
    <property type="entry name" value="Pentatricopeptide repeat-containing protein At3g49710"/>
    <property type="match status" value="1"/>
</dbReference>
<dbReference type="GO" id="GO:0009451">
    <property type="term" value="P:RNA modification"/>
    <property type="evidence" value="ECO:0007669"/>
    <property type="project" value="InterPro"/>
</dbReference>
<name>B9SQL4_RICCO</name>
<dbReference type="NCBIfam" id="TIGR00756">
    <property type="entry name" value="PPR"/>
    <property type="match status" value="7"/>
</dbReference>
<gene>
    <name evidence="3" type="ORF">RCOM_0739730</name>
</gene>
<evidence type="ECO:0000256" key="1">
    <source>
        <dbReference type="ARBA" id="ARBA00022737"/>
    </source>
</evidence>
<feature type="repeat" description="PPR" evidence="2">
    <location>
        <begin position="116"/>
        <end position="150"/>
    </location>
</feature>
<feature type="repeat" description="PPR" evidence="2">
    <location>
        <begin position="381"/>
        <end position="415"/>
    </location>
</feature>
<dbReference type="InParanoid" id="B9SQL4"/>
<dbReference type="InterPro" id="IPR002885">
    <property type="entry name" value="PPR_rpt"/>
</dbReference>
<dbReference type="Proteomes" id="UP000008311">
    <property type="component" value="Unassembled WGS sequence"/>
</dbReference>
<feature type="repeat" description="PPR" evidence="2">
    <location>
        <begin position="279"/>
        <end position="313"/>
    </location>
</feature>
<dbReference type="FunFam" id="1.25.40.10:FF:000144">
    <property type="entry name" value="Pentatricopeptide repeat-containing protein, mitochondrial"/>
    <property type="match status" value="1"/>
</dbReference>
<dbReference type="SUPFAM" id="SSF48452">
    <property type="entry name" value="TPR-like"/>
    <property type="match status" value="1"/>
</dbReference>
<dbReference type="AlphaFoldDB" id="B9SQL4"/>
<dbReference type="FunFam" id="1.25.40.10:FF:000366">
    <property type="entry name" value="Pentatricopeptide (PPR) repeat-containing protein"/>
    <property type="match status" value="1"/>
</dbReference>
<feature type="repeat" description="PPR" evidence="2">
    <location>
        <begin position="85"/>
        <end position="115"/>
    </location>
</feature>
<dbReference type="PROSITE" id="PS51375">
    <property type="entry name" value="PPR"/>
    <property type="match status" value="5"/>
</dbReference>
<protein>
    <submittedName>
        <fullName evidence="3">Pentatricopeptide repeat-containing protein, putative</fullName>
    </submittedName>
</protein>
<dbReference type="GO" id="GO:0003723">
    <property type="term" value="F:RNA binding"/>
    <property type="evidence" value="ECO:0007669"/>
    <property type="project" value="InterPro"/>
</dbReference>
<sequence>MPTSSKFHSNRTKRVPCIVKSLLHLSSQGQLFQAISSLGLLSRNGIRLPSKTLAYLLQQCANTKSLKLGKWVHLHLKVTGLKRPNTFLANHLINMYSKCGDYPSAYKVFDEMSTRNLYSWNGMLSGYAKLGKIKPARKLFDKMPEKDVVSWNTMVIAYAKSGFCNDALRFYRELRRLGIGYNEYSFAGLLNICVKVKELELSKQAHGQVLVAGFLSNLVISSSVLDAYAKCSEMGDARRLFDEMIIRDVLAWTTMVSGYAQWGDVEAARELFDLMPEKNPVAWTSLIAGYARHDLGHKALELFTKMMALNIRPDQFTFSSCLCASASIASLNHGKQIHGYLIRTNIRPNTIVVSSLIDMYSKCGCLEVGRLVFDLMGDKWDVVLWNTIISSLAQHGRGQEAIQMFDDMVRLGMKPDRITLIVLLNACSHSGLVQEGLRLYESITSCHGVIPNQEHYACLIDLLGRAGHFDTLMNQLEKMPCKPNDEIWNALLGVCRMHGNIEFGREVAEKIIELDPQSSAAYVLLSSIHAAVGRWELVENVRQLMNERHVRKDRAISWIEIENKVHSFTASDRLHPLKEVIYLALKQLAGHMEEVLSTNREW</sequence>
<dbReference type="Pfam" id="PF01535">
    <property type="entry name" value="PPR"/>
    <property type="match status" value="5"/>
</dbReference>
<dbReference type="EMBL" id="EQ974087">
    <property type="protein sequence ID" value="EEF34121.1"/>
    <property type="molecule type" value="Genomic_DNA"/>
</dbReference>
<dbReference type="InterPro" id="IPR046960">
    <property type="entry name" value="PPR_At4g14850-like_plant"/>
</dbReference>